<dbReference type="InterPro" id="IPR051311">
    <property type="entry name" value="DedA_domain"/>
</dbReference>
<name>A0ABS3IY61_9HYPH</name>
<evidence type="ECO:0000313" key="8">
    <source>
        <dbReference type="EMBL" id="MBO0902354.1"/>
    </source>
</evidence>
<proteinExistence type="predicted"/>
<evidence type="ECO:0000256" key="5">
    <source>
        <dbReference type="ARBA" id="ARBA00023136"/>
    </source>
</evidence>
<comment type="subcellular location">
    <subcellularLocation>
        <location evidence="1">Cell membrane</location>
        <topology evidence="1">Multi-pass membrane protein</topology>
    </subcellularLocation>
</comment>
<evidence type="ECO:0000256" key="6">
    <source>
        <dbReference type="SAM" id="Phobius"/>
    </source>
</evidence>
<feature type="transmembrane region" description="Helical" evidence="6">
    <location>
        <begin position="140"/>
        <end position="163"/>
    </location>
</feature>
<accession>A0ABS3IY61</accession>
<dbReference type="PANTHER" id="PTHR42709">
    <property type="entry name" value="ALKALINE PHOSPHATASE LIKE PROTEIN"/>
    <property type="match status" value="1"/>
</dbReference>
<dbReference type="PANTHER" id="PTHR42709:SF6">
    <property type="entry name" value="UNDECAPRENYL PHOSPHATE TRANSPORTER A"/>
    <property type="match status" value="1"/>
</dbReference>
<evidence type="ECO:0000259" key="7">
    <source>
        <dbReference type="Pfam" id="PF09335"/>
    </source>
</evidence>
<feature type="transmembrane region" description="Helical" evidence="6">
    <location>
        <begin position="12"/>
        <end position="30"/>
    </location>
</feature>
<keyword evidence="5 6" id="KW-0472">Membrane</keyword>
<keyword evidence="2" id="KW-1003">Cell membrane</keyword>
<dbReference type="Pfam" id="PF09335">
    <property type="entry name" value="VTT_dom"/>
    <property type="match status" value="1"/>
</dbReference>
<comment type="caution">
    <text evidence="8">The sequence shown here is derived from an EMBL/GenBank/DDBJ whole genome shotgun (WGS) entry which is preliminary data.</text>
</comment>
<evidence type="ECO:0000256" key="3">
    <source>
        <dbReference type="ARBA" id="ARBA00022692"/>
    </source>
</evidence>
<dbReference type="Proteomes" id="UP000664288">
    <property type="component" value="Unassembled WGS sequence"/>
</dbReference>
<organism evidence="8 9">
    <name type="scientific">Jiella sonneratiae</name>
    <dbReference type="NCBI Taxonomy" id="2816856"/>
    <lineage>
        <taxon>Bacteria</taxon>
        <taxon>Pseudomonadati</taxon>
        <taxon>Pseudomonadota</taxon>
        <taxon>Alphaproteobacteria</taxon>
        <taxon>Hyphomicrobiales</taxon>
        <taxon>Aurantimonadaceae</taxon>
        <taxon>Jiella</taxon>
    </lineage>
</organism>
<feature type="transmembrane region" description="Helical" evidence="6">
    <location>
        <begin position="169"/>
        <end position="190"/>
    </location>
</feature>
<dbReference type="RefSeq" id="WP_207348988.1">
    <property type="nucleotide sequence ID" value="NZ_JAFMPY010000001.1"/>
</dbReference>
<feature type="transmembrane region" description="Helical" evidence="6">
    <location>
        <begin position="50"/>
        <end position="70"/>
    </location>
</feature>
<evidence type="ECO:0000313" key="9">
    <source>
        <dbReference type="Proteomes" id="UP000664288"/>
    </source>
</evidence>
<sequence length="212" mass="23004">MDDVVRTIMSDFGVFGIGLLMFLENVFPPIPSELIMPLAGYQSAKGEMSLFSVVASGTIGSLLGVVPWYYAGHALGERRMTRLAARHGRWLTLSPADVERANVWFRRRGATAVLFGRQLPTVRTLISVPAGIAHMPMPTFLLYSAIGSAVWTAMLTVVGYLLGQQYEVVGAYVGPVSNVVIVAIAAIYIYRVATYSPEAAKTGDEAAEDPRY</sequence>
<keyword evidence="3 6" id="KW-0812">Transmembrane</keyword>
<keyword evidence="4 6" id="KW-1133">Transmembrane helix</keyword>
<evidence type="ECO:0000256" key="4">
    <source>
        <dbReference type="ARBA" id="ARBA00022989"/>
    </source>
</evidence>
<evidence type="ECO:0000256" key="1">
    <source>
        <dbReference type="ARBA" id="ARBA00004651"/>
    </source>
</evidence>
<protein>
    <submittedName>
        <fullName evidence="8">DedA family protein</fullName>
    </submittedName>
</protein>
<reference evidence="8 9" key="1">
    <citation type="submission" date="2021-03" db="EMBL/GenBank/DDBJ databases">
        <title>Whole genome sequence of Jiella sp. MQZ13P-4.</title>
        <authorList>
            <person name="Tuo L."/>
        </authorList>
    </citation>
    <scope>NUCLEOTIDE SEQUENCE [LARGE SCALE GENOMIC DNA]</scope>
    <source>
        <strain evidence="8 9">MQZ13P-4</strain>
    </source>
</reference>
<evidence type="ECO:0000256" key="2">
    <source>
        <dbReference type="ARBA" id="ARBA00022475"/>
    </source>
</evidence>
<gene>
    <name evidence="8" type="ORF">J1C47_01755</name>
</gene>
<dbReference type="InterPro" id="IPR032816">
    <property type="entry name" value="VTT_dom"/>
</dbReference>
<keyword evidence="9" id="KW-1185">Reference proteome</keyword>
<dbReference type="EMBL" id="JAFMPY010000001">
    <property type="protein sequence ID" value="MBO0902354.1"/>
    <property type="molecule type" value="Genomic_DNA"/>
</dbReference>
<feature type="domain" description="VTT" evidence="7">
    <location>
        <begin position="30"/>
        <end position="160"/>
    </location>
</feature>